<proteinExistence type="predicted"/>
<keyword evidence="2" id="KW-1185">Reference proteome</keyword>
<comment type="caution">
    <text evidence="1">The sequence shown here is derived from an EMBL/GenBank/DDBJ whole genome shotgun (WGS) entry which is preliminary data.</text>
</comment>
<dbReference type="EMBL" id="QENY01000020">
    <property type="protein sequence ID" value="PVX49323.1"/>
    <property type="molecule type" value="Genomic_DNA"/>
</dbReference>
<evidence type="ECO:0000313" key="1">
    <source>
        <dbReference type="EMBL" id="PVX49323.1"/>
    </source>
</evidence>
<gene>
    <name evidence="1" type="ORF">C7379_12017</name>
</gene>
<reference evidence="1 2" key="1">
    <citation type="submission" date="2018-05" db="EMBL/GenBank/DDBJ databases">
        <title>Genomic Encyclopedia of Type Strains, Phase IV (KMG-IV): sequencing the most valuable type-strain genomes for metagenomic binning, comparative biology and taxonomic classification.</title>
        <authorList>
            <person name="Goeker M."/>
        </authorList>
    </citation>
    <scope>NUCLEOTIDE SEQUENCE [LARGE SCALE GENOMIC DNA]</scope>
    <source>
        <strain evidence="1 2">DSM 100333</strain>
    </source>
</reference>
<name>A0A2U0U093_9BACT</name>
<evidence type="ECO:0000313" key="2">
    <source>
        <dbReference type="Proteomes" id="UP000245870"/>
    </source>
</evidence>
<organism evidence="1 2">
    <name type="scientific">Hallella colorans</name>
    <dbReference type="NCBI Taxonomy" id="1703337"/>
    <lineage>
        <taxon>Bacteria</taxon>
        <taxon>Pseudomonadati</taxon>
        <taxon>Bacteroidota</taxon>
        <taxon>Bacteroidia</taxon>
        <taxon>Bacteroidales</taxon>
        <taxon>Prevotellaceae</taxon>
        <taxon>Hallella</taxon>
    </lineage>
</organism>
<dbReference type="AlphaFoldDB" id="A0A2U0U093"/>
<protein>
    <submittedName>
        <fullName evidence="1">Uncharacterized protein</fullName>
    </submittedName>
</protein>
<sequence length="30" mass="3574">MRSTKDMCKAEKTNVIKYMTTTITYQNNKM</sequence>
<accession>A0A2U0U093</accession>
<dbReference type="Proteomes" id="UP000245870">
    <property type="component" value="Unassembled WGS sequence"/>
</dbReference>